<dbReference type="RefSeq" id="WP_107214403.1">
    <property type="nucleotide sequence ID" value="NZ_KZ686268.1"/>
</dbReference>
<keyword evidence="3 6" id="KW-0812">Transmembrane</keyword>
<feature type="transmembrane region" description="Helical" evidence="6">
    <location>
        <begin position="187"/>
        <end position="207"/>
    </location>
</feature>
<evidence type="ECO:0000256" key="1">
    <source>
        <dbReference type="ARBA" id="ARBA00004141"/>
    </source>
</evidence>
<dbReference type="Proteomes" id="UP000240912">
    <property type="component" value="Unassembled WGS sequence"/>
</dbReference>
<feature type="transmembrane region" description="Helical" evidence="6">
    <location>
        <begin position="7"/>
        <end position="25"/>
    </location>
</feature>
<feature type="domain" description="EamA" evidence="7">
    <location>
        <begin position="9"/>
        <end position="139"/>
    </location>
</feature>
<evidence type="ECO:0000256" key="2">
    <source>
        <dbReference type="ARBA" id="ARBA00007362"/>
    </source>
</evidence>
<dbReference type="OrthoDB" id="9812547at2"/>
<dbReference type="GO" id="GO:0016020">
    <property type="term" value="C:membrane"/>
    <property type="evidence" value="ECO:0007669"/>
    <property type="project" value="UniProtKB-SubCell"/>
</dbReference>
<dbReference type="AlphaFoldDB" id="A0A2T3HPD4"/>
<feature type="transmembrane region" description="Helical" evidence="6">
    <location>
        <begin position="227"/>
        <end position="246"/>
    </location>
</feature>
<keyword evidence="5 6" id="KW-0472">Membrane</keyword>
<comment type="similarity">
    <text evidence="2">Belongs to the EamA transporter family.</text>
</comment>
<evidence type="ECO:0000313" key="8">
    <source>
        <dbReference type="EMBL" id="PST84304.1"/>
    </source>
</evidence>
<feature type="transmembrane region" description="Helical" evidence="6">
    <location>
        <begin position="156"/>
        <end position="175"/>
    </location>
</feature>
<dbReference type="SUPFAM" id="SSF103481">
    <property type="entry name" value="Multidrug resistance efflux transporter EmrE"/>
    <property type="match status" value="1"/>
</dbReference>
<dbReference type="InterPro" id="IPR037185">
    <property type="entry name" value="EmrE-like"/>
</dbReference>
<dbReference type="Pfam" id="PF00892">
    <property type="entry name" value="EamA"/>
    <property type="match status" value="2"/>
</dbReference>
<accession>A0A2T3HPD4</accession>
<keyword evidence="9" id="KW-1185">Reference proteome</keyword>
<dbReference type="PANTHER" id="PTHR32322">
    <property type="entry name" value="INNER MEMBRANE TRANSPORTER"/>
    <property type="match status" value="1"/>
</dbReference>
<evidence type="ECO:0000256" key="4">
    <source>
        <dbReference type="ARBA" id="ARBA00022989"/>
    </source>
</evidence>
<name>A0A2T3HPD4_9SPHI</name>
<comment type="caution">
    <text evidence="8">The sequence shown here is derived from an EMBL/GenBank/DDBJ whole genome shotgun (WGS) entry which is preliminary data.</text>
</comment>
<evidence type="ECO:0000313" key="9">
    <source>
        <dbReference type="Proteomes" id="UP000240912"/>
    </source>
</evidence>
<evidence type="ECO:0000256" key="5">
    <source>
        <dbReference type="ARBA" id="ARBA00023136"/>
    </source>
</evidence>
<dbReference type="PANTHER" id="PTHR32322:SF2">
    <property type="entry name" value="EAMA DOMAIN-CONTAINING PROTEIN"/>
    <property type="match status" value="1"/>
</dbReference>
<feature type="domain" description="EamA" evidence="7">
    <location>
        <begin position="158"/>
        <end position="295"/>
    </location>
</feature>
<proteinExistence type="inferred from homology"/>
<evidence type="ECO:0000256" key="3">
    <source>
        <dbReference type="ARBA" id="ARBA00022692"/>
    </source>
</evidence>
<evidence type="ECO:0000256" key="6">
    <source>
        <dbReference type="SAM" id="Phobius"/>
    </source>
</evidence>
<feature type="transmembrane region" description="Helical" evidence="6">
    <location>
        <begin position="125"/>
        <end position="144"/>
    </location>
</feature>
<feature type="transmembrane region" description="Helical" evidence="6">
    <location>
        <begin position="69"/>
        <end position="88"/>
    </location>
</feature>
<feature type="transmembrane region" description="Helical" evidence="6">
    <location>
        <begin position="37"/>
        <end position="57"/>
    </location>
</feature>
<dbReference type="InterPro" id="IPR000620">
    <property type="entry name" value="EamA_dom"/>
</dbReference>
<dbReference type="InterPro" id="IPR050638">
    <property type="entry name" value="AA-Vitamin_Transporters"/>
</dbReference>
<feature type="transmembrane region" description="Helical" evidence="6">
    <location>
        <begin position="253"/>
        <end position="273"/>
    </location>
</feature>
<feature type="transmembrane region" description="Helical" evidence="6">
    <location>
        <begin position="279"/>
        <end position="298"/>
    </location>
</feature>
<reference evidence="8 9" key="1">
    <citation type="submission" date="2018-03" db="EMBL/GenBank/DDBJ databases">
        <authorList>
            <person name="Keele B.F."/>
        </authorList>
    </citation>
    <scope>NUCLEOTIDE SEQUENCE [LARGE SCALE GENOMIC DNA]</scope>
    <source>
        <strain evidence="8 9">YL28-9</strain>
    </source>
</reference>
<gene>
    <name evidence="8" type="ORF">C7T94_06200</name>
</gene>
<sequence>MKNQSLLVLLAFVAIYFIWGTTYLANQFALLGFPPMVLSSARYLLAGLLLGTYCLLARIRWPRGADVKVLVVSGLLMLIGGSGLVTVAQGQIHSGYAAAVVATEPLWFILLDRKCWKWYFSNRKVLSGVILGFISIALFCYLSAGNDPQTASSAHWTGTAILLLSAVLWVAGTLYARSRLDKNVSNLTASAVQLLAAGMVAAVIAGAFGEWQRLSPENLSVNSLLGLAYMIIMGSLIAFLAFNYLVRVRPPAVVGTHTYVNPIVAIFMGWLVAGEHVTLPELLCLFGVLAGVLLTRTARLPEEAAAS</sequence>
<feature type="transmembrane region" description="Helical" evidence="6">
    <location>
        <begin position="94"/>
        <end position="113"/>
    </location>
</feature>
<comment type="subcellular location">
    <subcellularLocation>
        <location evidence="1">Membrane</location>
        <topology evidence="1">Multi-pass membrane protein</topology>
    </subcellularLocation>
</comment>
<organism evidence="8 9">
    <name type="scientific">Pedobacter yulinensis</name>
    <dbReference type="NCBI Taxonomy" id="2126353"/>
    <lineage>
        <taxon>Bacteria</taxon>
        <taxon>Pseudomonadati</taxon>
        <taxon>Bacteroidota</taxon>
        <taxon>Sphingobacteriia</taxon>
        <taxon>Sphingobacteriales</taxon>
        <taxon>Sphingobacteriaceae</taxon>
        <taxon>Pedobacter</taxon>
    </lineage>
</organism>
<evidence type="ECO:0000259" key="7">
    <source>
        <dbReference type="Pfam" id="PF00892"/>
    </source>
</evidence>
<keyword evidence="4 6" id="KW-1133">Transmembrane helix</keyword>
<protein>
    <submittedName>
        <fullName evidence="8">EamA family transporter</fullName>
    </submittedName>
</protein>
<dbReference type="EMBL" id="PYLS01000004">
    <property type="protein sequence ID" value="PST84304.1"/>
    <property type="molecule type" value="Genomic_DNA"/>
</dbReference>